<organism evidence="1 2">
    <name type="scientific">Chaetomium strumarium</name>
    <dbReference type="NCBI Taxonomy" id="1170767"/>
    <lineage>
        <taxon>Eukaryota</taxon>
        <taxon>Fungi</taxon>
        <taxon>Dikarya</taxon>
        <taxon>Ascomycota</taxon>
        <taxon>Pezizomycotina</taxon>
        <taxon>Sordariomycetes</taxon>
        <taxon>Sordariomycetidae</taxon>
        <taxon>Sordariales</taxon>
        <taxon>Chaetomiaceae</taxon>
        <taxon>Chaetomium</taxon>
    </lineage>
</organism>
<proteinExistence type="predicted"/>
<dbReference type="RefSeq" id="XP_062725358.1">
    <property type="nucleotide sequence ID" value="XM_062871219.1"/>
</dbReference>
<dbReference type="GeneID" id="87890048"/>
<comment type="caution">
    <text evidence="1">The sequence shown here is derived from an EMBL/GenBank/DDBJ whole genome shotgun (WGS) entry which is preliminary data.</text>
</comment>
<gene>
    <name evidence="1" type="ORF">B0T15DRAFT_6924</name>
</gene>
<protein>
    <submittedName>
        <fullName evidence="1">Uncharacterized protein</fullName>
    </submittedName>
</protein>
<dbReference type="EMBL" id="JAUDZG010000001">
    <property type="protein sequence ID" value="KAK3309578.1"/>
    <property type="molecule type" value="Genomic_DNA"/>
</dbReference>
<reference evidence="1" key="1">
    <citation type="journal article" date="2023" name="Mol. Phylogenet. Evol.">
        <title>Genome-scale phylogeny and comparative genomics of the fungal order Sordariales.</title>
        <authorList>
            <person name="Hensen N."/>
            <person name="Bonometti L."/>
            <person name="Westerberg I."/>
            <person name="Brannstrom I.O."/>
            <person name="Guillou S."/>
            <person name="Cros-Aarteil S."/>
            <person name="Calhoun S."/>
            <person name="Haridas S."/>
            <person name="Kuo A."/>
            <person name="Mondo S."/>
            <person name="Pangilinan J."/>
            <person name="Riley R."/>
            <person name="LaButti K."/>
            <person name="Andreopoulos B."/>
            <person name="Lipzen A."/>
            <person name="Chen C."/>
            <person name="Yan M."/>
            <person name="Daum C."/>
            <person name="Ng V."/>
            <person name="Clum A."/>
            <person name="Steindorff A."/>
            <person name="Ohm R.A."/>
            <person name="Martin F."/>
            <person name="Silar P."/>
            <person name="Natvig D.O."/>
            <person name="Lalanne C."/>
            <person name="Gautier V."/>
            <person name="Ament-Velasquez S.L."/>
            <person name="Kruys A."/>
            <person name="Hutchinson M.I."/>
            <person name="Powell A.J."/>
            <person name="Barry K."/>
            <person name="Miller A.N."/>
            <person name="Grigoriev I.V."/>
            <person name="Debuchy R."/>
            <person name="Gladieux P."/>
            <person name="Hiltunen Thoren M."/>
            <person name="Johannesson H."/>
        </authorList>
    </citation>
    <scope>NUCLEOTIDE SEQUENCE</scope>
    <source>
        <strain evidence="1">CBS 333.67</strain>
    </source>
</reference>
<reference evidence="1" key="2">
    <citation type="submission" date="2023-06" db="EMBL/GenBank/DDBJ databases">
        <authorList>
            <consortium name="Lawrence Berkeley National Laboratory"/>
            <person name="Mondo S.J."/>
            <person name="Hensen N."/>
            <person name="Bonometti L."/>
            <person name="Westerberg I."/>
            <person name="Brannstrom I.O."/>
            <person name="Guillou S."/>
            <person name="Cros-Aarteil S."/>
            <person name="Calhoun S."/>
            <person name="Haridas S."/>
            <person name="Kuo A."/>
            <person name="Pangilinan J."/>
            <person name="Riley R."/>
            <person name="Labutti K."/>
            <person name="Andreopoulos B."/>
            <person name="Lipzen A."/>
            <person name="Chen C."/>
            <person name="Yanf M."/>
            <person name="Daum C."/>
            <person name="Ng V."/>
            <person name="Clum A."/>
            <person name="Steindorff A."/>
            <person name="Ohm R."/>
            <person name="Martin F."/>
            <person name="Silar P."/>
            <person name="Natvig D."/>
            <person name="Lalanne C."/>
            <person name="Gautier V."/>
            <person name="Ament-Velasquez S.L."/>
            <person name="Kruys A."/>
            <person name="Hutchinson M.I."/>
            <person name="Powell A.J."/>
            <person name="Barry K."/>
            <person name="Miller A.N."/>
            <person name="Grigoriev I.V."/>
            <person name="Debuchy R."/>
            <person name="Gladieux P."/>
            <person name="Thoren M.H."/>
            <person name="Johannesson H."/>
        </authorList>
    </citation>
    <scope>NUCLEOTIDE SEQUENCE</scope>
    <source>
        <strain evidence="1">CBS 333.67</strain>
    </source>
</reference>
<evidence type="ECO:0000313" key="1">
    <source>
        <dbReference type="EMBL" id="KAK3309578.1"/>
    </source>
</evidence>
<name>A0AAJ0H0H3_9PEZI</name>
<dbReference type="AlphaFoldDB" id="A0AAJ0H0H3"/>
<accession>A0AAJ0H0H3</accession>
<evidence type="ECO:0000313" key="2">
    <source>
        <dbReference type="Proteomes" id="UP001273166"/>
    </source>
</evidence>
<sequence>MGIIGCLNVNSILRISRPPYASSRGAASHDGRSYTCKAMAAVVGSSTFLGSSRVAPICLIPIGFVNCMEVWRRRRSSIRRTTFANQATRELTLHTIFRTVTMGACPPLWKQIRGRDFDVCSARPSFFHLNWEMPDSAPVDNRRQPAACSLTADVDSAFGCEITLCLPSSPRVLFKRDDDRGFPTHCSQLPSAILGSSGV</sequence>
<dbReference type="Proteomes" id="UP001273166">
    <property type="component" value="Unassembled WGS sequence"/>
</dbReference>
<keyword evidence="2" id="KW-1185">Reference proteome</keyword>